<dbReference type="EMBL" id="KJ201886">
    <property type="protein sequence ID" value="AJQ17358.1"/>
    <property type="molecule type" value="Genomic_DNA"/>
</dbReference>
<accession>A0A0C5PL78</accession>
<reference evidence="1" key="1">
    <citation type="submission" date="2014-01" db="EMBL/GenBank/DDBJ databases">
        <title>The resistance and spreading mechanisms of plasmid-mediated fluoroquinolone resistance genes.</title>
        <authorList>
            <person name="Pu X.-Y."/>
            <person name="Pan J.-C."/>
            <person name="Zhang W."/>
            <person name="Chen H."/>
            <person name="Zhu C."/>
        </authorList>
    </citation>
    <scope>NUCLEOTIDE SEQUENCE</scope>
    <source>
        <strain evidence="1">072</strain>
        <plasmid evidence="1">pSF07202</plasmid>
    </source>
</reference>
<geneLocation type="plasmid" evidence="1">
    <name>pSF07202</name>
</geneLocation>
<organism evidence="1">
    <name type="scientific">Shigella flexneri 4c</name>
    <dbReference type="NCBI Taxonomy" id="1617964"/>
    <lineage>
        <taxon>Bacteria</taxon>
        <taxon>Pseudomonadati</taxon>
        <taxon>Pseudomonadota</taxon>
        <taxon>Gammaproteobacteria</taxon>
        <taxon>Enterobacterales</taxon>
        <taxon>Enterobacteriaceae</taxon>
        <taxon>Shigella</taxon>
    </lineage>
</organism>
<sequence>MTQLTEKTGFMIMPVTASFCWPTRSAVLAATKNERKIPQMKGKKRKYN</sequence>
<keyword evidence="1" id="KW-0614">Plasmid</keyword>
<proteinExistence type="predicted"/>
<evidence type="ECO:0000313" key="1">
    <source>
        <dbReference type="EMBL" id="AJQ17358.1"/>
    </source>
</evidence>
<gene>
    <name evidence="1" type="ORF">pSF07202_041</name>
</gene>
<protein>
    <submittedName>
        <fullName evidence="1">Uncharacterized protein</fullName>
    </submittedName>
</protein>
<dbReference type="AlphaFoldDB" id="A0A0C5PL78"/>
<name>A0A0C5PL78_SHIFL</name>